<keyword evidence="4 7" id="KW-1133">Transmembrane helix</keyword>
<organism evidence="8 9">
    <name type="scientific">Desulfovibrio fairfieldensis</name>
    <dbReference type="NCBI Taxonomy" id="44742"/>
    <lineage>
        <taxon>Bacteria</taxon>
        <taxon>Pseudomonadati</taxon>
        <taxon>Thermodesulfobacteriota</taxon>
        <taxon>Desulfovibrionia</taxon>
        <taxon>Desulfovibrionales</taxon>
        <taxon>Desulfovibrionaceae</taxon>
        <taxon>Desulfovibrio</taxon>
    </lineage>
</organism>
<dbReference type="STRING" id="44742.AXF13_15510"/>
<feature type="transmembrane region" description="Helical" evidence="7">
    <location>
        <begin position="228"/>
        <end position="248"/>
    </location>
</feature>
<feature type="transmembrane region" description="Helical" evidence="7">
    <location>
        <begin position="352"/>
        <end position="372"/>
    </location>
</feature>
<evidence type="ECO:0000256" key="2">
    <source>
        <dbReference type="ARBA" id="ARBA00022448"/>
    </source>
</evidence>
<keyword evidence="5 7" id="KW-0472">Membrane</keyword>
<dbReference type="NCBIfam" id="NF037979">
    <property type="entry name" value="Na_transp"/>
    <property type="match status" value="1"/>
</dbReference>
<dbReference type="Proteomes" id="UP000069241">
    <property type="component" value="Chromosome"/>
</dbReference>
<evidence type="ECO:0000256" key="6">
    <source>
        <dbReference type="RuleBase" id="RU003732"/>
    </source>
</evidence>
<dbReference type="PANTHER" id="PTHR42948:SF1">
    <property type="entry name" value="TRANSPORTER"/>
    <property type="match status" value="1"/>
</dbReference>
<accession>A0A0X8JMF2</accession>
<feature type="transmembrane region" description="Helical" evidence="7">
    <location>
        <begin position="45"/>
        <end position="68"/>
    </location>
</feature>
<dbReference type="PROSITE" id="PS00610">
    <property type="entry name" value="NA_NEUROTRAN_SYMP_1"/>
    <property type="match status" value="1"/>
</dbReference>
<dbReference type="EMBL" id="CP014229">
    <property type="protein sequence ID" value="AMD91421.1"/>
    <property type="molecule type" value="Genomic_DNA"/>
</dbReference>
<feature type="transmembrane region" description="Helical" evidence="7">
    <location>
        <begin position="180"/>
        <end position="208"/>
    </location>
</feature>
<dbReference type="InterPro" id="IPR047218">
    <property type="entry name" value="YocR/YhdH-like"/>
</dbReference>
<evidence type="ECO:0000256" key="3">
    <source>
        <dbReference type="ARBA" id="ARBA00022692"/>
    </source>
</evidence>
<sequence>MVEKGQVKREMLGSRLGFLLLSAGCAIGLGNVWRFPYITGAYGGAIFVGIYIFFLFAILPIMIMEFAVGRASRRNMGLALRVLEPAGTYWHRFGWVALVGSYMLMMFYTTVTGWMLSYCWFMASGALSGLTPEGVGGFFKAALGRVDVQIIGMSLSVVLGFGVCALGVQKGVERVVKLMMVGLLLILVLLVARALLLPGAGAGVRFYLVPDWGKFSEVGLLNVCNAAMNQAFFALSVGIGAMTIFGSYQPKDRSLTGEALWIMGLDTFVGIMAGLIIFPACFAFGVEPGAGPGLVFVTLPNIFNSMGGGRLWGTLFFIFLAFASLSTVIAVFENIISYSADVWGMPRRRATVLHAGAMWLLSLPCALGFNLLSFVQPLGAGSSILDFEDFLISNNVLPLGGLLFLLFCCRRRGWGWENFLTEVDQGVGVKFPPWLRGYLTWILPALILVLFAVGYVEKFGLMEHLKLFWATAYRPGMGGWIVGILAAGTLLWRLLARRRSRR</sequence>
<feature type="transmembrane region" description="Helical" evidence="7">
    <location>
        <begin position="476"/>
        <end position="496"/>
    </location>
</feature>
<dbReference type="PANTHER" id="PTHR42948">
    <property type="entry name" value="TRANSPORTER"/>
    <property type="match status" value="1"/>
</dbReference>
<evidence type="ECO:0000256" key="7">
    <source>
        <dbReference type="SAM" id="Phobius"/>
    </source>
</evidence>
<keyword evidence="3 6" id="KW-0812">Transmembrane</keyword>
<evidence type="ECO:0000256" key="1">
    <source>
        <dbReference type="ARBA" id="ARBA00004141"/>
    </source>
</evidence>
<feature type="transmembrane region" description="Helical" evidence="7">
    <location>
        <begin position="311"/>
        <end position="332"/>
    </location>
</feature>
<dbReference type="CDD" id="cd10336">
    <property type="entry name" value="SLC6sbd_Tyt1-Like"/>
    <property type="match status" value="1"/>
</dbReference>
<feature type="transmembrane region" description="Helical" evidence="7">
    <location>
        <begin position="148"/>
        <end position="168"/>
    </location>
</feature>
<feature type="transmembrane region" description="Helical" evidence="7">
    <location>
        <begin position="89"/>
        <end position="108"/>
    </location>
</feature>
<evidence type="ECO:0000313" key="8">
    <source>
        <dbReference type="EMBL" id="AMD91421.1"/>
    </source>
</evidence>
<dbReference type="RefSeq" id="WP_062254590.1">
    <property type="nucleotide sequence ID" value="NZ_CP014229.1"/>
</dbReference>
<reference evidence="9" key="1">
    <citation type="submission" date="2016-02" db="EMBL/GenBank/DDBJ databases">
        <authorList>
            <person name="Holder M.E."/>
            <person name="Ajami N.J."/>
            <person name="Petrosino J.F."/>
        </authorList>
    </citation>
    <scope>NUCLEOTIDE SEQUENCE [LARGE SCALE GENOMIC DNA]</scope>
    <source>
        <strain evidence="9">CCUG 45958</strain>
    </source>
</reference>
<feature type="transmembrane region" description="Helical" evidence="7">
    <location>
        <begin position="260"/>
        <end position="286"/>
    </location>
</feature>
<feature type="transmembrane region" description="Helical" evidence="7">
    <location>
        <begin position="12"/>
        <end position="33"/>
    </location>
</feature>
<dbReference type="AlphaFoldDB" id="A0A0X8JMF2"/>
<evidence type="ECO:0000256" key="5">
    <source>
        <dbReference type="ARBA" id="ARBA00023136"/>
    </source>
</evidence>
<keyword evidence="2 6" id="KW-0813">Transport</keyword>
<dbReference type="SUPFAM" id="SSF161070">
    <property type="entry name" value="SNF-like"/>
    <property type="match status" value="1"/>
</dbReference>
<dbReference type="KEGG" id="dfi:AXF13_15510"/>
<feature type="transmembrane region" description="Helical" evidence="7">
    <location>
        <begin position="438"/>
        <end position="456"/>
    </location>
</feature>
<dbReference type="InterPro" id="IPR000175">
    <property type="entry name" value="Na/ntran_symport"/>
</dbReference>
<feature type="transmembrane region" description="Helical" evidence="7">
    <location>
        <begin position="392"/>
        <end position="409"/>
    </location>
</feature>
<keyword evidence="6" id="KW-0769">Symport</keyword>
<comment type="similarity">
    <text evidence="6">Belongs to the sodium:neurotransmitter symporter (SNF) (TC 2.A.22) family.</text>
</comment>
<dbReference type="GO" id="GO:0015293">
    <property type="term" value="F:symporter activity"/>
    <property type="evidence" value="ECO:0007669"/>
    <property type="project" value="UniProtKB-KW"/>
</dbReference>
<keyword evidence="9" id="KW-1185">Reference proteome</keyword>
<dbReference type="PROSITE" id="PS50267">
    <property type="entry name" value="NA_NEUROTRAN_SYMP_3"/>
    <property type="match status" value="1"/>
</dbReference>
<dbReference type="InterPro" id="IPR037272">
    <property type="entry name" value="SNS_sf"/>
</dbReference>
<dbReference type="PRINTS" id="PR00176">
    <property type="entry name" value="NANEUSMPORT"/>
</dbReference>
<protein>
    <recommendedName>
        <fullName evidence="6">Transporter</fullName>
    </recommendedName>
</protein>
<proteinExistence type="inferred from homology"/>
<comment type="subcellular location">
    <subcellularLocation>
        <location evidence="1">Membrane</location>
        <topology evidence="1">Multi-pass membrane protein</topology>
    </subcellularLocation>
</comment>
<dbReference type="Pfam" id="PF00209">
    <property type="entry name" value="SNF"/>
    <property type="match status" value="2"/>
</dbReference>
<evidence type="ECO:0000256" key="4">
    <source>
        <dbReference type="ARBA" id="ARBA00022989"/>
    </source>
</evidence>
<name>A0A0X8JMF2_9BACT</name>
<gene>
    <name evidence="8" type="ORF">AXF13_15510</name>
</gene>
<evidence type="ECO:0000313" key="9">
    <source>
        <dbReference type="Proteomes" id="UP000069241"/>
    </source>
</evidence>
<dbReference type="GO" id="GO:0016020">
    <property type="term" value="C:membrane"/>
    <property type="evidence" value="ECO:0007669"/>
    <property type="project" value="UniProtKB-SubCell"/>
</dbReference>